<evidence type="ECO:0000313" key="2">
    <source>
        <dbReference type="Proteomes" id="UP001596067"/>
    </source>
</evidence>
<accession>A0ABW1F4B3</accession>
<dbReference type="EMBL" id="JBHSOD010000044">
    <property type="protein sequence ID" value="MFC5888764.1"/>
    <property type="molecule type" value="Genomic_DNA"/>
</dbReference>
<protein>
    <submittedName>
        <fullName evidence="1">Uncharacterized protein</fullName>
    </submittedName>
</protein>
<organism evidence="1 2">
    <name type="scientific">Kitasatospora aburaviensis</name>
    <dbReference type="NCBI Taxonomy" id="67265"/>
    <lineage>
        <taxon>Bacteria</taxon>
        <taxon>Bacillati</taxon>
        <taxon>Actinomycetota</taxon>
        <taxon>Actinomycetes</taxon>
        <taxon>Kitasatosporales</taxon>
        <taxon>Streptomycetaceae</taxon>
        <taxon>Kitasatospora</taxon>
    </lineage>
</organism>
<evidence type="ECO:0000313" key="1">
    <source>
        <dbReference type="EMBL" id="MFC5888764.1"/>
    </source>
</evidence>
<proteinExistence type="predicted"/>
<gene>
    <name evidence="1" type="ORF">ACFP0N_27730</name>
</gene>
<dbReference type="Proteomes" id="UP001596067">
    <property type="component" value="Unassembled WGS sequence"/>
</dbReference>
<keyword evidence="2" id="KW-1185">Reference proteome</keyword>
<comment type="caution">
    <text evidence="1">The sequence shown here is derived from an EMBL/GenBank/DDBJ whole genome shotgun (WGS) entry which is preliminary data.</text>
</comment>
<name>A0ABW1F4B3_9ACTN</name>
<sequence length="250" mass="26542">MTDIEDGRLALVGQPAAGRTGEADRPSLQELLDATSLQTRARERAEATVPVDDALAPLLPDGGLLRGAVTEVGDAGLLVQLAAVPAATGAVWSAVIDIPEFGDQAARSAGVPIERLAHVENSQGLFADVVVALAPAFRLLLVRPPAGMTGKMAARLDSHLRAHGTVVLAYGGHWPGAQLRLDVTHRLWRGLGDGWGQLTERQVRVECTGRRTRGRARSAELILPDAAGRVSRPAERLFETARQARTVFAL</sequence>
<reference evidence="2" key="1">
    <citation type="journal article" date="2019" name="Int. J. Syst. Evol. Microbiol.">
        <title>The Global Catalogue of Microorganisms (GCM) 10K type strain sequencing project: providing services to taxonomists for standard genome sequencing and annotation.</title>
        <authorList>
            <consortium name="The Broad Institute Genomics Platform"/>
            <consortium name="The Broad Institute Genome Sequencing Center for Infectious Disease"/>
            <person name="Wu L."/>
            <person name="Ma J."/>
        </authorList>
    </citation>
    <scope>NUCLEOTIDE SEQUENCE [LARGE SCALE GENOMIC DNA]</scope>
    <source>
        <strain evidence="2">CGMCC 4.1469</strain>
    </source>
</reference>
<dbReference type="RefSeq" id="WP_345330313.1">
    <property type="nucleotide sequence ID" value="NZ_BAAAVH010000111.1"/>
</dbReference>